<evidence type="ECO:0000256" key="1">
    <source>
        <dbReference type="ARBA" id="ARBA00001971"/>
    </source>
</evidence>
<dbReference type="Gene3D" id="1.10.630.10">
    <property type="entry name" value="Cytochrome P450"/>
    <property type="match status" value="1"/>
</dbReference>
<sequence>MEVRSGGRGGGKKRRRKKRLVVYQSCHAARRDSLKGHAARRDSLKGRATSNGTTPLGVAPHDSLKSLVVLLFFLAAVRLATPRSRAEKLLSKLPTPPLRLPVIGHLHLVGPLPHRSLRELARRHGPDVLLLRLGAVPTLVISSPRAAKAILRTHDNVFLSRPFSAVADVLFYGTTDVGFAPYGEYWRQARKVVTTHLLTVRKVRSGRAAREQEVRLALARVRDAAAARAAVDLSEIFSFFANDVVCQAVTGRLPREQGRNELFHDLLVTNNTELLGGFNLDEYFPSLARLNVVPAKAAKHRKRWDDLLDGLIDKHASKTVSGEHEEEDFIDVLLSVQQEYSLTRDNIKAILMDMFEAGTDTTSISLDFAMAQLIRNPKAMAKLQAEVRRCASRKGKHEIFTEDDLSTMSYLKAVMKEAMRLHPPASFMIPHSSMAECEVEGYTIPSGVRVLLNVWALGRDPACWESAEEFMPERFLEEAMDAASDLQGNDFRLLPFGSGRRMCPAVKFATATFEIILANLIYHFNWELPPGTTGVDMTETFGINVHRKERLRLVPCVAHGV</sequence>
<comment type="pathway">
    <text evidence="3">Secondary metabolite biosynthesis.</text>
</comment>
<evidence type="ECO:0000256" key="9">
    <source>
        <dbReference type="ARBA" id="ARBA00023002"/>
    </source>
</evidence>
<evidence type="ECO:0000256" key="14">
    <source>
        <dbReference type="RuleBase" id="RU000461"/>
    </source>
</evidence>
<feature type="region of interest" description="Disordered" evidence="15">
    <location>
        <begin position="31"/>
        <end position="57"/>
    </location>
</feature>
<evidence type="ECO:0000256" key="3">
    <source>
        <dbReference type="ARBA" id="ARBA00005179"/>
    </source>
</evidence>
<evidence type="ECO:0000256" key="8">
    <source>
        <dbReference type="ARBA" id="ARBA00022989"/>
    </source>
</evidence>
<dbReference type="Proteomes" id="UP000823388">
    <property type="component" value="Chromosome 8N"/>
</dbReference>
<evidence type="ECO:0000256" key="15">
    <source>
        <dbReference type="SAM" id="MobiDB-lite"/>
    </source>
</evidence>
<dbReference type="GO" id="GO:0020037">
    <property type="term" value="F:heme binding"/>
    <property type="evidence" value="ECO:0007669"/>
    <property type="project" value="InterPro"/>
</dbReference>
<dbReference type="InterPro" id="IPR001128">
    <property type="entry name" value="Cyt_P450"/>
</dbReference>
<comment type="similarity">
    <text evidence="4 14">Belongs to the cytochrome P450 family.</text>
</comment>
<evidence type="ECO:0000256" key="13">
    <source>
        <dbReference type="PIRSR" id="PIRSR602401-1"/>
    </source>
</evidence>
<dbReference type="PRINTS" id="PR00385">
    <property type="entry name" value="P450"/>
</dbReference>
<evidence type="ECO:0000256" key="11">
    <source>
        <dbReference type="ARBA" id="ARBA00023033"/>
    </source>
</evidence>
<dbReference type="FunFam" id="1.10.630.10:FF:000055">
    <property type="entry name" value="Cytochrome P450 71A26"/>
    <property type="match status" value="1"/>
</dbReference>
<dbReference type="PANTHER" id="PTHR47955:SF14">
    <property type="entry name" value="OS01G0543600 PROTEIN"/>
    <property type="match status" value="1"/>
</dbReference>
<dbReference type="CDD" id="cd11072">
    <property type="entry name" value="CYP71-like"/>
    <property type="match status" value="1"/>
</dbReference>
<dbReference type="PROSITE" id="PS00086">
    <property type="entry name" value="CYTOCHROME_P450"/>
    <property type="match status" value="1"/>
</dbReference>
<keyword evidence="12" id="KW-0472">Membrane</keyword>
<dbReference type="Pfam" id="PF00067">
    <property type="entry name" value="p450"/>
    <property type="match status" value="1"/>
</dbReference>
<dbReference type="InterPro" id="IPR036396">
    <property type="entry name" value="Cyt_P450_sf"/>
</dbReference>
<dbReference type="GO" id="GO:0016705">
    <property type="term" value="F:oxidoreductase activity, acting on paired donors, with incorporation or reduction of molecular oxygen"/>
    <property type="evidence" value="ECO:0007669"/>
    <property type="project" value="InterPro"/>
</dbReference>
<keyword evidence="7 13" id="KW-0479">Metal-binding</keyword>
<evidence type="ECO:0000256" key="12">
    <source>
        <dbReference type="ARBA" id="ARBA00023136"/>
    </source>
</evidence>
<keyword evidence="17" id="KW-1185">Reference proteome</keyword>
<dbReference type="InterPro" id="IPR017972">
    <property type="entry name" value="Cyt_P450_CS"/>
</dbReference>
<feature type="compositionally biased region" description="Basic and acidic residues" evidence="15">
    <location>
        <begin position="31"/>
        <end position="45"/>
    </location>
</feature>
<feature type="binding site" description="axial binding residue" evidence="13">
    <location>
        <position position="503"/>
    </location>
    <ligand>
        <name>heme</name>
        <dbReference type="ChEBI" id="CHEBI:30413"/>
    </ligand>
    <ligandPart>
        <name>Fe</name>
        <dbReference type="ChEBI" id="CHEBI:18248"/>
    </ligandPart>
</feature>
<keyword evidence="9 14" id="KW-0560">Oxidoreductase</keyword>
<dbReference type="InterPro" id="IPR002401">
    <property type="entry name" value="Cyt_P450_E_grp-I"/>
</dbReference>
<dbReference type="GO" id="GO:0016020">
    <property type="term" value="C:membrane"/>
    <property type="evidence" value="ECO:0007669"/>
    <property type="project" value="UniProtKB-SubCell"/>
</dbReference>
<name>A0A8T0PCH1_PANVG</name>
<protein>
    <submittedName>
        <fullName evidence="16">Uncharacterized protein</fullName>
    </submittedName>
</protein>
<evidence type="ECO:0000256" key="2">
    <source>
        <dbReference type="ARBA" id="ARBA00004370"/>
    </source>
</evidence>
<keyword evidence="8" id="KW-1133">Transmembrane helix</keyword>
<evidence type="ECO:0000256" key="6">
    <source>
        <dbReference type="ARBA" id="ARBA00022692"/>
    </source>
</evidence>
<keyword evidence="6" id="KW-0812">Transmembrane</keyword>
<evidence type="ECO:0000256" key="4">
    <source>
        <dbReference type="ARBA" id="ARBA00010617"/>
    </source>
</evidence>
<dbReference type="GO" id="GO:0004497">
    <property type="term" value="F:monooxygenase activity"/>
    <property type="evidence" value="ECO:0007669"/>
    <property type="project" value="UniProtKB-KW"/>
</dbReference>
<dbReference type="AlphaFoldDB" id="A0A8T0PCH1"/>
<evidence type="ECO:0000256" key="7">
    <source>
        <dbReference type="ARBA" id="ARBA00022723"/>
    </source>
</evidence>
<comment type="caution">
    <text evidence="16">The sequence shown here is derived from an EMBL/GenBank/DDBJ whole genome shotgun (WGS) entry which is preliminary data.</text>
</comment>
<comment type="subcellular location">
    <subcellularLocation>
        <location evidence="2">Membrane</location>
    </subcellularLocation>
</comment>
<keyword evidence="10 13" id="KW-0408">Iron</keyword>
<proteinExistence type="inferred from homology"/>
<evidence type="ECO:0000313" key="16">
    <source>
        <dbReference type="EMBL" id="KAG2559300.1"/>
    </source>
</evidence>
<organism evidence="16 17">
    <name type="scientific">Panicum virgatum</name>
    <name type="common">Blackwell switchgrass</name>
    <dbReference type="NCBI Taxonomy" id="38727"/>
    <lineage>
        <taxon>Eukaryota</taxon>
        <taxon>Viridiplantae</taxon>
        <taxon>Streptophyta</taxon>
        <taxon>Embryophyta</taxon>
        <taxon>Tracheophyta</taxon>
        <taxon>Spermatophyta</taxon>
        <taxon>Magnoliopsida</taxon>
        <taxon>Liliopsida</taxon>
        <taxon>Poales</taxon>
        <taxon>Poaceae</taxon>
        <taxon>PACMAD clade</taxon>
        <taxon>Panicoideae</taxon>
        <taxon>Panicodae</taxon>
        <taxon>Paniceae</taxon>
        <taxon>Panicinae</taxon>
        <taxon>Panicum</taxon>
        <taxon>Panicum sect. Hiantes</taxon>
    </lineage>
</organism>
<comment type="cofactor">
    <cofactor evidence="1 13">
        <name>heme</name>
        <dbReference type="ChEBI" id="CHEBI:30413"/>
    </cofactor>
</comment>
<dbReference type="PANTHER" id="PTHR47955">
    <property type="entry name" value="CYTOCHROME P450 FAMILY 71 PROTEIN"/>
    <property type="match status" value="1"/>
</dbReference>
<dbReference type="SUPFAM" id="SSF48264">
    <property type="entry name" value="Cytochrome P450"/>
    <property type="match status" value="1"/>
</dbReference>
<accession>A0A8T0PCH1</accession>
<dbReference type="EMBL" id="CM029052">
    <property type="protein sequence ID" value="KAG2559300.1"/>
    <property type="molecule type" value="Genomic_DNA"/>
</dbReference>
<gene>
    <name evidence="16" type="ORF">PVAP13_8NG290500</name>
</gene>
<evidence type="ECO:0000313" key="17">
    <source>
        <dbReference type="Proteomes" id="UP000823388"/>
    </source>
</evidence>
<keyword evidence="5 13" id="KW-0349">Heme</keyword>
<keyword evidence="11 14" id="KW-0503">Monooxygenase</keyword>
<reference evidence="16" key="1">
    <citation type="submission" date="2020-05" db="EMBL/GenBank/DDBJ databases">
        <title>WGS assembly of Panicum virgatum.</title>
        <authorList>
            <person name="Lovell J.T."/>
            <person name="Jenkins J."/>
            <person name="Shu S."/>
            <person name="Juenger T.E."/>
            <person name="Schmutz J."/>
        </authorList>
    </citation>
    <scope>NUCLEOTIDE SEQUENCE</scope>
    <source>
        <strain evidence="16">AP13</strain>
    </source>
</reference>
<dbReference type="PRINTS" id="PR00463">
    <property type="entry name" value="EP450I"/>
</dbReference>
<evidence type="ECO:0000256" key="10">
    <source>
        <dbReference type="ARBA" id="ARBA00023004"/>
    </source>
</evidence>
<dbReference type="GO" id="GO:0005506">
    <property type="term" value="F:iron ion binding"/>
    <property type="evidence" value="ECO:0007669"/>
    <property type="project" value="InterPro"/>
</dbReference>
<evidence type="ECO:0000256" key="5">
    <source>
        <dbReference type="ARBA" id="ARBA00022617"/>
    </source>
</evidence>